<dbReference type="OrthoDB" id="2964865at2759"/>
<evidence type="ECO:0000313" key="3">
    <source>
        <dbReference type="Proteomes" id="UP000567179"/>
    </source>
</evidence>
<feature type="region of interest" description="Disordered" evidence="1">
    <location>
        <begin position="62"/>
        <end position="92"/>
    </location>
</feature>
<sequence>MRSKKPTKVDLVQEIMNTPSLLPSPFNPSKLKKADLEKILSAGRSTDNNTGNIFPKVTVNTPVAEPETDGSLHAPNETHAHPSPITHSPVLSPCAHTYSPAVSPTPVELGSEVTSNTIQAAGSATTSHHADTGAMDGSGMAAYKRSMDFDLKLYIQDLRITHGIHKNRVQHISVKANQLDDNPGQKVARIQTCDILREIQNSYTPITGNETVQIGVADPYNANFTEVFAQAAPDDLVTAPHNPCSFVICYDDNRMPSLSLRIDFTAATNPLPHNLQSDLNAHELLIDWLKTKASERPGYEKFVQRRHTTMQNHAVVEMWAFAAQFSSAFFRQRHRFDTRSTILKKDIYAALGVRETWLMQAEEGYRIVQKFGEAGECRSQEIVDRLNEINDPPEGSVRLFQYLKNWDRDLSHHPPM</sequence>
<dbReference type="AlphaFoldDB" id="A0A8H5AW71"/>
<gene>
    <name evidence="2" type="ORF">D9619_002514</name>
</gene>
<keyword evidence="3" id="KW-1185">Reference proteome</keyword>
<evidence type="ECO:0000313" key="2">
    <source>
        <dbReference type="EMBL" id="KAF5312045.1"/>
    </source>
</evidence>
<organism evidence="2 3">
    <name type="scientific">Psilocybe cf. subviscida</name>
    <dbReference type="NCBI Taxonomy" id="2480587"/>
    <lineage>
        <taxon>Eukaryota</taxon>
        <taxon>Fungi</taxon>
        <taxon>Dikarya</taxon>
        <taxon>Basidiomycota</taxon>
        <taxon>Agaricomycotina</taxon>
        <taxon>Agaricomycetes</taxon>
        <taxon>Agaricomycetidae</taxon>
        <taxon>Agaricales</taxon>
        <taxon>Agaricineae</taxon>
        <taxon>Strophariaceae</taxon>
        <taxon>Psilocybe</taxon>
    </lineage>
</organism>
<evidence type="ECO:0000256" key="1">
    <source>
        <dbReference type="SAM" id="MobiDB-lite"/>
    </source>
</evidence>
<accession>A0A8H5AW71</accession>
<protein>
    <submittedName>
        <fullName evidence="2">Uncharacterized protein</fullName>
    </submittedName>
</protein>
<dbReference type="EMBL" id="JAACJJ010000056">
    <property type="protein sequence ID" value="KAF5312045.1"/>
    <property type="molecule type" value="Genomic_DNA"/>
</dbReference>
<dbReference type="Proteomes" id="UP000567179">
    <property type="component" value="Unassembled WGS sequence"/>
</dbReference>
<reference evidence="2 3" key="1">
    <citation type="journal article" date="2020" name="ISME J.">
        <title>Uncovering the hidden diversity of litter-decomposition mechanisms in mushroom-forming fungi.</title>
        <authorList>
            <person name="Floudas D."/>
            <person name="Bentzer J."/>
            <person name="Ahren D."/>
            <person name="Johansson T."/>
            <person name="Persson P."/>
            <person name="Tunlid A."/>
        </authorList>
    </citation>
    <scope>NUCLEOTIDE SEQUENCE [LARGE SCALE GENOMIC DNA]</scope>
    <source>
        <strain evidence="2 3">CBS 101986</strain>
    </source>
</reference>
<comment type="caution">
    <text evidence="2">The sequence shown here is derived from an EMBL/GenBank/DDBJ whole genome shotgun (WGS) entry which is preliminary data.</text>
</comment>
<name>A0A8H5AW71_9AGAR</name>
<proteinExistence type="predicted"/>